<dbReference type="AlphaFoldDB" id="A0AAE1YQU4"/>
<dbReference type="Pfam" id="PF23622">
    <property type="entry name" value="LRR_At1g61320_AtMIF1"/>
    <property type="match status" value="1"/>
</dbReference>
<dbReference type="SUPFAM" id="SSF52047">
    <property type="entry name" value="RNI-like"/>
    <property type="match status" value="1"/>
</dbReference>
<organism evidence="2 3">
    <name type="scientific">Sesamum alatum</name>
    <dbReference type="NCBI Taxonomy" id="300844"/>
    <lineage>
        <taxon>Eukaryota</taxon>
        <taxon>Viridiplantae</taxon>
        <taxon>Streptophyta</taxon>
        <taxon>Embryophyta</taxon>
        <taxon>Tracheophyta</taxon>
        <taxon>Spermatophyta</taxon>
        <taxon>Magnoliopsida</taxon>
        <taxon>eudicotyledons</taxon>
        <taxon>Gunneridae</taxon>
        <taxon>Pentapetalae</taxon>
        <taxon>asterids</taxon>
        <taxon>lamiids</taxon>
        <taxon>Lamiales</taxon>
        <taxon>Pedaliaceae</taxon>
        <taxon>Sesamum</taxon>
    </lineage>
</organism>
<dbReference type="PANTHER" id="PTHR31639:SF312">
    <property type="entry name" value="CYCLIN-LIKE F-BOX"/>
    <property type="match status" value="1"/>
</dbReference>
<dbReference type="EMBL" id="JACGWO010000002">
    <property type="protein sequence ID" value="KAK4434326.1"/>
    <property type="molecule type" value="Genomic_DNA"/>
</dbReference>
<dbReference type="PROSITE" id="PS50181">
    <property type="entry name" value="FBOX"/>
    <property type="match status" value="1"/>
</dbReference>
<reference evidence="2" key="1">
    <citation type="submission" date="2020-06" db="EMBL/GenBank/DDBJ databases">
        <authorList>
            <person name="Li T."/>
            <person name="Hu X."/>
            <person name="Zhang T."/>
            <person name="Song X."/>
            <person name="Zhang H."/>
            <person name="Dai N."/>
            <person name="Sheng W."/>
            <person name="Hou X."/>
            <person name="Wei L."/>
        </authorList>
    </citation>
    <scope>NUCLEOTIDE SEQUENCE</scope>
    <source>
        <strain evidence="2">3651</strain>
        <tissue evidence="2">Leaf</tissue>
    </source>
</reference>
<sequence length="457" mass="52603">MGGCEVDRISNLPPDIIDNILKLLSLTDAVRTSILSRGWRYKWLTIPHLVFDDNFLWKLPDRHTDIASIISQVLSLHKGSIVKFSLEIYSPSIQSRDIDDYLLFLSNHRIKECKLYYSSVHPISLFLFTFDHLRHLYLVCVKLRPLSTFKGFGRLVRLHLENVHFAPGEFKLFICKCPMLEYLQIEYTGYNTFADLENIDFFGRCVVPLQLPRDLDCLRILRLLLISFTCISEVSFALCLIKSSPNMHNLEVKLSERDDMQMTAEYLMKMRKECGFSLSRLDYVKIECFSGCETEMEFVKLLLSAAISYLLFTFPSFMQVRSAICWRRPMAVSSVVAAIADLVVGRQDCPRRLHFPLFGPSGNMDSDLHRLSASLSLTEEEDVGEVMPTGVWHTDPTAHGFLVVGRLLSSRSFHPDALQSTLPSVFNPVRGMEFRMIEGDRFLLKFFHALDRQRVMD</sequence>
<evidence type="ECO:0000259" key="1">
    <source>
        <dbReference type="PROSITE" id="PS50181"/>
    </source>
</evidence>
<evidence type="ECO:0000313" key="3">
    <source>
        <dbReference type="Proteomes" id="UP001293254"/>
    </source>
</evidence>
<dbReference type="Pfam" id="PF00646">
    <property type="entry name" value="F-box"/>
    <property type="match status" value="1"/>
</dbReference>
<protein>
    <submittedName>
        <fullName evidence="2">F-box/FBD/LRR-repeat protein</fullName>
    </submittedName>
</protein>
<evidence type="ECO:0000313" key="2">
    <source>
        <dbReference type="EMBL" id="KAK4434326.1"/>
    </source>
</evidence>
<dbReference type="Gene3D" id="3.80.10.10">
    <property type="entry name" value="Ribonuclease Inhibitor"/>
    <property type="match status" value="1"/>
</dbReference>
<comment type="caution">
    <text evidence="2">The sequence shown here is derived from an EMBL/GenBank/DDBJ whole genome shotgun (WGS) entry which is preliminary data.</text>
</comment>
<dbReference type="InterPro" id="IPR032675">
    <property type="entry name" value="LRR_dom_sf"/>
</dbReference>
<keyword evidence="3" id="KW-1185">Reference proteome</keyword>
<dbReference type="PANTHER" id="PTHR31639">
    <property type="entry name" value="F-BOX PROTEIN-LIKE"/>
    <property type="match status" value="1"/>
</dbReference>
<name>A0AAE1YQU4_9LAMI</name>
<dbReference type="InterPro" id="IPR055357">
    <property type="entry name" value="LRR_At1g61320_AtMIF1"/>
</dbReference>
<dbReference type="Proteomes" id="UP001293254">
    <property type="component" value="Unassembled WGS sequence"/>
</dbReference>
<dbReference type="InterPro" id="IPR001810">
    <property type="entry name" value="F-box_dom"/>
</dbReference>
<accession>A0AAE1YQU4</accession>
<dbReference type="InterPro" id="IPR036047">
    <property type="entry name" value="F-box-like_dom_sf"/>
</dbReference>
<proteinExistence type="predicted"/>
<reference evidence="2" key="2">
    <citation type="journal article" date="2024" name="Plant">
        <title>Genomic evolution and insights into agronomic trait innovations of Sesamum species.</title>
        <authorList>
            <person name="Miao H."/>
            <person name="Wang L."/>
            <person name="Qu L."/>
            <person name="Liu H."/>
            <person name="Sun Y."/>
            <person name="Le M."/>
            <person name="Wang Q."/>
            <person name="Wei S."/>
            <person name="Zheng Y."/>
            <person name="Lin W."/>
            <person name="Duan Y."/>
            <person name="Cao H."/>
            <person name="Xiong S."/>
            <person name="Wang X."/>
            <person name="Wei L."/>
            <person name="Li C."/>
            <person name="Ma Q."/>
            <person name="Ju M."/>
            <person name="Zhao R."/>
            <person name="Li G."/>
            <person name="Mu C."/>
            <person name="Tian Q."/>
            <person name="Mei H."/>
            <person name="Zhang T."/>
            <person name="Gao T."/>
            <person name="Zhang H."/>
        </authorList>
    </citation>
    <scope>NUCLEOTIDE SEQUENCE</scope>
    <source>
        <strain evidence="2">3651</strain>
    </source>
</reference>
<gene>
    <name evidence="2" type="ORF">Salat_0595400</name>
</gene>
<feature type="domain" description="F-box" evidence="1">
    <location>
        <begin position="6"/>
        <end position="60"/>
    </location>
</feature>
<dbReference type="SUPFAM" id="SSF81383">
    <property type="entry name" value="F-box domain"/>
    <property type="match status" value="1"/>
</dbReference>